<proteinExistence type="predicted"/>
<dbReference type="Proteomes" id="UP001160499">
    <property type="component" value="Unassembled WGS sequence"/>
</dbReference>
<comment type="caution">
    <text evidence="3">The sequence shown here is derived from an EMBL/GenBank/DDBJ whole genome shotgun (WGS) entry which is preliminary data.</text>
</comment>
<dbReference type="Pfam" id="PF13840">
    <property type="entry name" value="ACT_7"/>
    <property type="match status" value="1"/>
</dbReference>
<evidence type="ECO:0000256" key="1">
    <source>
        <dbReference type="SAM" id="MobiDB-lite"/>
    </source>
</evidence>
<feature type="compositionally biased region" description="Basic and acidic residues" evidence="1">
    <location>
        <begin position="1"/>
        <end position="14"/>
    </location>
</feature>
<evidence type="ECO:0000313" key="3">
    <source>
        <dbReference type="EMBL" id="MDH6213894.1"/>
    </source>
</evidence>
<reference evidence="3 4" key="1">
    <citation type="submission" date="2023-04" db="EMBL/GenBank/DDBJ databases">
        <title>Forest soil microbial communities from Buena Vista Peninsula, Colon Province, Panama.</title>
        <authorList>
            <person name="Bouskill N."/>
        </authorList>
    </citation>
    <scope>NUCLEOTIDE SEQUENCE [LARGE SCALE GENOMIC DNA]</scope>
    <source>
        <strain evidence="3 4">GGS1</strain>
    </source>
</reference>
<dbReference type="EMBL" id="JARXVH010000002">
    <property type="protein sequence ID" value="MDH6213894.1"/>
    <property type="molecule type" value="Genomic_DNA"/>
</dbReference>
<dbReference type="InterPro" id="IPR045865">
    <property type="entry name" value="ACT-like_dom_sf"/>
</dbReference>
<feature type="region of interest" description="Disordered" evidence="1">
    <location>
        <begin position="1"/>
        <end position="29"/>
    </location>
</feature>
<feature type="domain" description="CASTOR ACT" evidence="2">
    <location>
        <begin position="82"/>
        <end position="144"/>
    </location>
</feature>
<evidence type="ECO:0000313" key="4">
    <source>
        <dbReference type="Proteomes" id="UP001160499"/>
    </source>
</evidence>
<dbReference type="InterPro" id="IPR027795">
    <property type="entry name" value="CASTOR_ACT_dom"/>
</dbReference>
<accession>A0ABT6LC62</accession>
<keyword evidence="4" id="KW-1185">Reference proteome</keyword>
<dbReference type="SUPFAM" id="SSF55021">
    <property type="entry name" value="ACT-like"/>
    <property type="match status" value="1"/>
</dbReference>
<name>A0ABT6LC62_9ACTN</name>
<evidence type="ECO:0000259" key="2">
    <source>
        <dbReference type="Pfam" id="PF13840"/>
    </source>
</evidence>
<organism evidence="3 4">
    <name type="scientific">Streptomyces pseudovenezuelae</name>
    <dbReference type="NCBI Taxonomy" id="67350"/>
    <lineage>
        <taxon>Bacteria</taxon>
        <taxon>Bacillati</taxon>
        <taxon>Actinomycetota</taxon>
        <taxon>Actinomycetes</taxon>
        <taxon>Kitasatosporales</taxon>
        <taxon>Streptomycetaceae</taxon>
        <taxon>Streptomyces</taxon>
        <taxon>Streptomyces aurantiacus group</taxon>
    </lineage>
</organism>
<protein>
    <recommendedName>
        <fullName evidence="2">CASTOR ACT domain-containing protein</fullName>
    </recommendedName>
</protein>
<sequence>MAHAGDDEGSHADSDAVSPRTSAARRVSSVPVARTQNLRVLEGRFVLERVSDVRKVALESSLLALVLGPDGGAAMRRDDTAKDGWAALWNGDDAHDPETTGMLSAVVAPLAAGELPVWTAASYDGDLVLVPAARLAEAVGVLRRAGHQVTV</sequence>
<gene>
    <name evidence="3" type="ORF">M2283_001177</name>
</gene>
<dbReference type="Gene3D" id="3.30.2130.10">
    <property type="entry name" value="VC0802-like"/>
    <property type="match status" value="1"/>
</dbReference>